<dbReference type="SUPFAM" id="SSF52540">
    <property type="entry name" value="P-loop containing nucleoside triphosphate hydrolases"/>
    <property type="match status" value="1"/>
</dbReference>
<dbReference type="GO" id="GO:0003723">
    <property type="term" value="F:RNA binding"/>
    <property type="evidence" value="ECO:0007669"/>
    <property type="project" value="TreeGrafter"/>
</dbReference>
<dbReference type="PANTHER" id="PTHR18934:SF237">
    <property type="entry name" value="ATP-DEPENDENT DNA_RNA HELICASE DHX36"/>
    <property type="match status" value="1"/>
</dbReference>
<dbReference type="OrthoDB" id="5600252at2759"/>
<evidence type="ECO:0000259" key="10">
    <source>
        <dbReference type="PROSITE" id="PS51194"/>
    </source>
</evidence>
<dbReference type="GO" id="GO:0016787">
    <property type="term" value="F:hydrolase activity"/>
    <property type="evidence" value="ECO:0007669"/>
    <property type="project" value="UniProtKB-KW"/>
</dbReference>
<evidence type="ECO:0000313" key="12">
    <source>
        <dbReference type="Proteomes" id="UP000294530"/>
    </source>
</evidence>
<comment type="caution">
    <text evidence="11">The sequence shown here is derived from an EMBL/GenBank/DDBJ whole genome shotgun (WGS) entry which is preliminary data.</text>
</comment>
<keyword evidence="3" id="KW-0547">Nucleotide-binding</keyword>
<dbReference type="Gene3D" id="1.20.120.1080">
    <property type="match status" value="1"/>
</dbReference>
<comment type="catalytic activity">
    <reaction evidence="7">
        <text>ATP + H2O = ADP + phosphate + H(+)</text>
        <dbReference type="Rhea" id="RHEA:13065"/>
        <dbReference type="ChEBI" id="CHEBI:15377"/>
        <dbReference type="ChEBI" id="CHEBI:15378"/>
        <dbReference type="ChEBI" id="CHEBI:30616"/>
        <dbReference type="ChEBI" id="CHEBI:43474"/>
        <dbReference type="ChEBI" id="CHEBI:456216"/>
        <dbReference type="EC" id="3.6.4.13"/>
    </reaction>
</comment>
<gene>
    <name evidence="11" type="ORF">CCR75_004159</name>
</gene>
<dbReference type="InterPro" id="IPR007502">
    <property type="entry name" value="Helicase-assoc_dom"/>
</dbReference>
<dbReference type="CDD" id="cd17917">
    <property type="entry name" value="DEXHc_RHA-like"/>
    <property type="match status" value="1"/>
</dbReference>
<dbReference type="Gene3D" id="3.30.160.20">
    <property type="match status" value="1"/>
</dbReference>
<dbReference type="GO" id="GO:0005524">
    <property type="term" value="F:ATP binding"/>
    <property type="evidence" value="ECO:0007669"/>
    <property type="project" value="UniProtKB-KW"/>
</dbReference>
<organism evidence="11 12">
    <name type="scientific">Bremia lactucae</name>
    <name type="common">Lettuce downy mildew</name>
    <dbReference type="NCBI Taxonomy" id="4779"/>
    <lineage>
        <taxon>Eukaryota</taxon>
        <taxon>Sar</taxon>
        <taxon>Stramenopiles</taxon>
        <taxon>Oomycota</taxon>
        <taxon>Peronosporomycetes</taxon>
        <taxon>Peronosporales</taxon>
        <taxon>Peronosporaceae</taxon>
        <taxon>Bremia</taxon>
    </lineage>
</organism>
<dbReference type="SMART" id="SM00487">
    <property type="entry name" value="DEXDc"/>
    <property type="match status" value="1"/>
</dbReference>
<dbReference type="GO" id="GO:0003724">
    <property type="term" value="F:RNA helicase activity"/>
    <property type="evidence" value="ECO:0007669"/>
    <property type="project" value="UniProtKB-EC"/>
</dbReference>
<reference evidence="11 12" key="1">
    <citation type="journal article" date="2021" name="Genome Biol.">
        <title>AFLAP: assembly-free linkage analysis pipeline using k-mers from genome sequencing data.</title>
        <authorList>
            <person name="Fletcher K."/>
            <person name="Zhang L."/>
            <person name="Gil J."/>
            <person name="Han R."/>
            <person name="Cavanaugh K."/>
            <person name="Michelmore R."/>
        </authorList>
    </citation>
    <scope>NUCLEOTIDE SEQUENCE [LARGE SCALE GENOMIC DNA]</scope>
    <source>
        <strain evidence="11 12">SF5</strain>
    </source>
</reference>
<feature type="domain" description="Helicase C-terminal" evidence="10">
    <location>
        <begin position="880"/>
        <end position="1052"/>
    </location>
</feature>
<accession>A0A976IEJ8</accession>
<dbReference type="Proteomes" id="UP000294530">
    <property type="component" value="Unassembled WGS sequence"/>
</dbReference>
<feature type="domain" description="Helicase ATP-binding" evidence="9">
    <location>
        <begin position="639"/>
        <end position="806"/>
    </location>
</feature>
<keyword evidence="5" id="KW-0347">Helicase</keyword>
<dbReference type="SUPFAM" id="SSF54495">
    <property type="entry name" value="UBC-like"/>
    <property type="match status" value="1"/>
</dbReference>
<dbReference type="InterPro" id="IPR027417">
    <property type="entry name" value="P-loop_NTPase"/>
</dbReference>
<dbReference type="SUPFAM" id="SSF54768">
    <property type="entry name" value="dsRNA-binding domain-like"/>
    <property type="match status" value="1"/>
</dbReference>
<evidence type="ECO:0000256" key="4">
    <source>
        <dbReference type="ARBA" id="ARBA00022801"/>
    </source>
</evidence>
<dbReference type="PANTHER" id="PTHR18934">
    <property type="entry name" value="ATP-DEPENDENT RNA HELICASE"/>
    <property type="match status" value="1"/>
</dbReference>
<evidence type="ECO:0000256" key="3">
    <source>
        <dbReference type="ARBA" id="ARBA00022741"/>
    </source>
</evidence>
<dbReference type="InterPro" id="IPR056890">
    <property type="entry name" value="UBA_DHX29-like"/>
</dbReference>
<dbReference type="PROSITE" id="PS51192">
    <property type="entry name" value="HELICASE_ATP_BIND_1"/>
    <property type="match status" value="1"/>
</dbReference>
<keyword evidence="12" id="KW-1185">Reference proteome</keyword>
<evidence type="ECO:0000259" key="9">
    <source>
        <dbReference type="PROSITE" id="PS51192"/>
    </source>
</evidence>
<proteinExistence type="inferred from homology"/>
<dbReference type="InterPro" id="IPR014001">
    <property type="entry name" value="Helicase_ATP-bd"/>
</dbReference>
<comment type="similarity">
    <text evidence="1">Belongs to the DEAD box helicase family. DEAH subfamily.</text>
</comment>
<dbReference type="InterPro" id="IPR016135">
    <property type="entry name" value="UBQ-conjugating_enzyme/RWD"/>
</dbReference>
<evidence type="ECO:0000256" key="6">
    <source>
        <dbReference type="ARBA" id="ARBA00022840"/>
    </source>
</evidence>
<dbReference type="Pfam" id="PF05773">
    <property type="entry name" value="RWD"/>
    <property type="match status" value="1"/>
</dbReference>
<dbReference type="FunFam" id="3.40.50.300:FF:000325">
    <property type="entry name" value="ATP-dependent RNA helicase DHX29"/>
    <property type="match status" value="1"/>
</dbReference>
<dbReference type="Gene3D" id="3.10.110.10">
    <property type="entry name" value="Ubiquitin Conjugating Enzyme"/>
    <property type="match status" value="1"/>
</dbReference>
<dbReference type="KEGG" id="blac:94347920"/>
<dbReference type="InterPro" id="IPR011545">
    <property type="entry name" value="DEAD/DEAH_box_helicase_dom"/>
</dbReference>
<dbReference type="InterPro" id="IPR006575">
    <property type="entry name" value="RWD_dom"/>
</dbReference>
<protein>
    <recommendedName>
        <fullName evidence="2">RNA helicase</fullName>
        <ecNumber evidence="2">3.6.4.13</ecNumber>
    </recommendedName>
</protein>
<dbReference type="InterPro" id="IPR011709">
    <property type="entry name" value="DEAD-box_helicase_OB_fold"/>
</dbReference>
<evidence type="ECO:0000256" key="2">
    <source>
        <dbReference type="ARBA" id="ARBA00012552"/>
    </source>
</evidence>
<dbReference type="Pfam" id="PF00270">
    <property type="entry name" value="DEAD"/>
    <property type="match status" value="1"/>
</dbReference>
<dbReference type="EMBL" id="SHOA02000019">
    <property type="protein sequence ID" value="TDH68911.1"/>
    <property type="molecule type" value="Genomic_DNA"/>
</dbReference>
<dbReference type="FunFam" id="3.40.50.300:FF:001214">
    <property type="entry name" value="DExH-box ATP-dependent RNA helicase"/>
    <property type="match status" value="1"/>
</dbReference>
<dbReference type="Gene3D" id="3.40.50.300">
    <property type="entry name" value="P-loop containing nucleotide triphosphate hydrolases"/>
    <property type="match status" value="2"/>
</dbReference>
<keyword evidence="4" id="KW-0378">Hydrolase</keyword>
<evidence type="ECO:0000256" key="5">
    <source>
        <dbReference type="ARBA" id="ARBA00022806"/>
    </source>
</evidence>
<name>A0A976IEJ8_BRELC</name>
<dbReference type="Pfam" id="PF24899">
    <property type="entry name" value="UBA_DHX29"/>
    <property type="match status" value="1"/>
</dbReference>
<dbReference type="InterPro" id="IPR059023">
    <property type="entry name" value="RNA_hel_CTD"/>
</dbReference>
<keyword evidence="6" id="KW-0067">ATP-binding</keyword>
<feature type="domain" description="RWD" evidence="8">
    <location>
        <begin position="436"/>
        <end position="537"/>
    </location>
</feature>
<dbReference type="InterPro" id="IPR002464">
    <property type="entry name" value="DNA/RNA_helicase_DEAH_CS"/>
</dbReference>
<dbReference type="InterPro" id="IPR001650">
    <property type="entry name" value="Helicase_C-like"/>
</dbReference>
<dbReference type="PROSITE" id="PS50908">
    <property type="entry name" value="RWD"/>
    <property type="match status" value="1"/>
</dbReference>
<dbReference type="RefSeq" id="XP_067818410.1">
    <property type="nucleotide sequence ID" value="XM_067962249.1"/>
</dbReference>
<dbReference type="Pfam" id="PF21010">
    <property type="entry name" value="HA2_C"/>
    <property type="match status" value="1"/>
</dbReference>
<evidence type="ECO:0000313" key="11">
    <source>
        <dbReference type="EMBL" id="TDH68911.1"/>
    </source>
</evidence>
<dbReference type="EC" id="3.6.4.13" evidence="2"/>
<dbReference type="GO" id="GO:0005634">
    <property type="term" value="C:nucleus"/>
    <property type="evidence" value="ECO:0007669"/>
    <property type="project" value="TreeGrafter"/>
</dbReference>
<dbReference type="CDD" id="cd18791">
    <property type="entry name" value="SF2_C_RHA"/>
    <property type="match status" value="1"/>
</dbReference>
<dbReference type="SMART" id="SM00847">
    <property type="entry name" value="HA2"/>
    <property type="match status" value="1"/>
</dbReference>
<evidence type="ECO:0000256" key="7">
    <source>
        <dbReference type="ARBA" id="ARBA00047984"/>
    </source>
</evidence>
<dbReference type="SMART" id="SM00490">
    <property type="entry name" value="HELICc"/>
    <property type="match status" value="1"/>
</dbReference>
<sequence length="1430" mass="161653">MVRQRQPGHRQRGAGTVSVSKEDTIRQGVMCKEWQRTPMQLLQEFCHSKKRRNAFYARARSKDAAKFRMRCVLPDVKDSSKDLSFCPEQEFDTQDDAKHCAALLALKHVEPLRPHERKLPDPYRSLWLSLDSQEKVEAKTIVNRNSDKQQENLTPRVEKETMMETITLPTLDIWGTETEEITKKANSSEKTVKLTMDRQFASHKAFESAKLAQMQAKNKKQRARDNRDRANRPKSVMMSVQCRELIENVLRLLNEEELGKKTMQMATRVDENQQEEMEQGDREKTRQRLKGMGFTASQIQKALDNCNATSTSDEAPMVALLDWLCLHIPEGELPMAFNPEGSQLDVVLTSFQTSRTTVFVQRLMKFGYDRQDAVSVATAFVEEHFALCEEEFKTPTLKTLFALLEMLFPYVQSYFGLKTRVEPIEAMELLFEQRQDELMALESIYDDKLQITVLDDVFKSQLLEFKVSDSLRLFICLSRTSMYPFEFPLVALTSTELLHEPHLLAACGKALQSCARMLGDPMLYDIVVAIDAYFQDAKRLATSLPRIRLIKPIVAPRISEFDTIVEAVPKKSILPRNKERQFKKLATKSISKRVDMEHTRKISGKLLQLRNAKDRQQLYTQMLATRAKLPAAKEAFQVIECVQNNQVVLVCGATGCGKTTQIPQFILDDYITRGVGGECSIICTQPRRIAALGVATRVAQERCEAIGDVVGYQIRMEAKKSSHTRLLFCTTGVLLRRLLHDRQLADISHVIVDEVHERNVDTDFLLSILRDLLPQRPAMRVILMSATMNADLFVTYFTSKKTSPCPVVTIPGFTYPVAIHFIDTILEDTQYKAPTHLLKAKKVKKVNGDTHEKKAPFEMTFRELAAHIDDTQLDYDLIVHLVQYLVTTKSRTHGAILIFLPGTAEIKRLIQMLTHGDEMLSSKIWALPLHGSLSGSDQAKVFQSPPTGKSKVIVSTNIAETSITINDITAVIDSGKVKEMVYDHRSRRSQLLDCWASRAACDQRKGRAGRVQAGTCYRLFSRERFAVLEAQLSAEIHRVSLEQVCLQVKTLNLGSIKGFLSKAIEPPCDDAIDAAIQALVDISAFQRMDMVDDNSSGSHTEDLCTERVVLTPLGNHLAMLPLDARIGKFLVYGSILRCIEPVAIIAACISSRSPFVMSMSEPNLRAKQDALKKKVGGSWKSDHLLLWKIVEEYARLRGQKLQRGFCRDGGLLYDSMESIVELQQQYLQQLATIGFYDATSANQLNENATAPRIIKAALCAGLYANVAQVVYPEQKFFQAAHGVIEKDYNAQAIRYFVPSGSDPRHRERVFLHPSSCNFTQNKYDSPWLVYTELVQTSKVFIRESTMVNSYALLLFGGQLEVLHEKNLLVLDDMIHFHAVARIGVLIKSIRQHLDHLLMEKIANPTVDIAQSELVTAISILLKSEGMYAAA</sequence>
<dbReference type="PROSITE" id="PS00690">
    <property type="entry name" value="DEAH_ATP_HELICASE"/>
    <property type="match status" value="1"/>
</dbReference>
<dbReference type="GeneID" id="94347920"/>
<evidence type="ECO:0000259" key="8">
    <source>
        <dbReference type="PROSITE" id="PS50908"/>
    </source>
</evidence>
<dbReference type="Pfam" id="PF26026">
    <property type="entry name" value="RNA_hel_CTD"/>
    <property type="match status" value="1"/>
</dbReference>
<dbReference type="PROSITE" id="PS51194">
    <property type="entry name" value="HELICASE_CTER"/>
    <property type="match status" value="1"/>
</dbReference>
<dbReference type="Pfam" id="PF07717">
    <property type="entry name" value="OB_NTP_bind"/>
    <property type="match status" value="1"/>
</dbReference>
<dbReference type="Pfam" id="PF00271">
    <property type="entry name" value="Helicase_C"/>
    <property type="match status" value="1"/>
</dbReference>
<evidence type="ECO:0000256" key="1">
    <source>
        <dbReference type="ARBA" id="ARBA00008792"/>
    </source>
</evidence>